<keyword evidence="3" id="KW-0508">mRNA splicing</keyword>
<feature type="compositionally biased region" description="Pro residues" evidence="5">
    <location>
        <begin position="11"/>
        <end position="25"/>
    </location>
</feature>
<dbReference type="InterPro" id="IPR035979">
    <property type="entry name" value="RBD_domain_sf"/>
</dbReference>
<dbReference type="PANTHER" id="PTHR23139">
    <property type="entry name" value="RNA-BINDING PROTEIN"/>
    <property type="match status" value="1"/>
</dbReference>
<evidence type="ECO:0000256" key="3">
    <source>
        <dbReference type="ARBA" id="ARBA00023187"/>
    </source>
</evidence>
<feature type="compositionally biased region" description="Basic and acidic residues" evidence="5">
    <location>
        <begin position="172"/>
        <end position="181"/>
    </location>
</feature>
<evidence type="ECO:0000313" key="8">
    <source>
        <dbReference type="Proteomes" id="UP000037460"/>
    </source>
</evidence>
<proteinExistence type="predicted"/>
<evidence type="ECO:0000259" key="6">
    <source>
        <dbReference type="PROSITE" id="PS50102"/>
    </source>
</evidence>
<feature type="compositionally biased region" description="Basic and acidic residues" evidence="5">
    <location>
        <begin position="26"/>
        <end position="127"/>
    </location>
</feature>
<dbReference type="InterPro" id="IPR000504">
    <property type="entry name" value="RRM_dom"/>
</dbReference>
<dbReference type="GO" id="GO:0003723">
    <property type="term" value="F:RNA binding"/>
    <property type="evidence" value="ECO:0007669"/>
    <property type="project" value="UniProtKB-UniRule"/>
</dbReference>
<dbReference type="SUPFAM" id="SSF54928">
    <property type="entry name" value="RNA-binding domain, RBD"/>
    <property type="match status" value="3"/>
</dbReference>
<dbReference type="AlphaFoldDB" id="A0A0M0J362"/>
<dbReference type="Pfam" id="PF00076">
    <property type="entry name" value="RRM_1"/>
    <property type="match status" value="1"/>
</dbReference>
<gene>
    <name evidence="7" type="ORF">Ctob_000028</name>
</gene>
<dbReference type="CDD" id="cd12232">
    <property type="entry name" value="RRM3_U2AF65"/>
    <property type="match status" value="1"/>
</dbReference>
<dbReference type="GO" id="GO:0006397">
    <property type="term" value="P:mRNA processing"/>
    <property type="evidence" value="ECO:0007669"/>
    <property type="project" value="UniProtKB-KW"/>
</dbReference>
<evidence type="ECO:0000256" key="5">
    <source>
        <dbReference type="SAM" id="MobiDB-lite"/>
    </source>
</evidence>
<keyword evidence="2 4" id="KW-0694">RNA-binding</keyword>
<dbReference type="EMBL" id="JWZX01003398">
    <property type="protein sequence ID" value="KOO20981.1"/>
    <property type="molecule type" value="Genomic_DNA"/>
</dbReference>
<feature type="compositionally biased region" description="Basic and acidic residues" evidence="5">
    <location>
        <begin position="146"/>
        <end position="165"/>
    </location>
</feature>
<dbReference type="InterPro" id="IPR012677">
    <property type="entry name" value="Nucleotide-bd_a/b_plait_sf"/>
</dbReference>
<dbReference type="PROSITE" id="PS50102">
    <property type="entry name" value="RRM"/>
    <property type="match status" value="3"/>
</dbReference>
<feature type="domain" description="RRM" evidence="6">
    <location>
        <begin position="384"/>
        <end position="473"/>
    </location>
</feature>
<accession>A0A0M0J362</accession>
<evidence type="ECO:0000256" key="2">
    <source>
        <dbReference type="ARBA" id="ARBA00022884"/>
    </source>
</evidence>
<keyword evidence="1" id="KW-0507">mRNA processing</keyword>
<dbReference type="OrthoDB" id="431068at2759"/>
<dbReference type="Proteomes" id="UP000037460">
    <property type="component" value="Unassembled WGS sequence"/>
</dbReference>
<reference evidence="8" key="1">
    <citation type="journal article" date="2015" name="PLoS Genet.">
        <title>Genome Sequence and Transcriptome Analyses of Chrysochromulina tobin: Metabolic Tools for Enhanced Algal Fitness in the Prominent Order Prymnesiales (Haptophyceae).</title>
        <authorList>
            <person name="Hovde B.T."/>
            <person name="Deodato C.R."/>
            <person name="Hunsperger H.M."/>
            <person name="Ryken S.A."/>
            <person name="Yost W."/>
            <person name="Jha R.K."/>
            <person name="Patterson J."/>
            <person name="Monnat R.J. Jr."/>
            <person name="Barlow S.B."/>
            <person name="Starkenburg S.R."/>
            <person name="Cattolico R.A."/>
        </authorList>
    </citation>
    <scope>NUCLEOTIDE SEQUENCE</scope>
    <source>
        <strain evidence="8">CCMP291</strain>
    </source>
</reference>
<sequence>MSHNGEAASPTAPPPPPAPPAPPPRDGGRDEGEIPLPRRHDDRDDDNRRRDDRRDDRRDYDRRREYDRREDYRRRDDHYSRDRRDDRGRYDDREDRGRYDDRDRRDRRDDRYDRDRRDARADAEARVSRGGLLCDDDDDRGGNLTRSKDDRRSDRDRDDDHERDRDRRRKRNMWDDTGGRDHTELAQAQATHLAMTQMWAQANPSLMMAGPVQPSGRKQRELYVGNLAVGIVNQDMLKEFFSSILTLCPGYSPTMGPPVAVVQLSGEGKFAFVEFRDELIAVTALQLDKVEFAGRPLNIGRPAGYMPAPGVPLPAPLPLPPGIMPGMPSMPRAAAPDPAAAAAVAALVGGSLQNPLGVGMGGVVTPSASLAAANASHQASRKQRELYIGNLPTNGGMPMIAASQLKELFRAPMLTMPNMDESAGPVVINVDLSTDGKFAFVEFRDETICTIALTLFDKMEVCGRALNVGRPRGYVDPTQPLGGMFGGGLLGTAATAGLLAPSQALPMAPSLVPSGLAALNTTLPPPPPGPPPTRCVKLEGMLTAEMLSDDQEYTEICDDIKTECETNGPVTEMKVVRTGPMAGVAFVKFEMLVAAAKARESLDKRQFDGNTVKASFVSEEVMAAVVHEG</sequence>
<comment type="caution">
    <text evidence="7">The sequence shown here is derived from an EMBL/GenBank/DDBJ whole genome shotgun (WGS) entry which is preliminary data.</text>
</comment>
<dbReference type="SMART" id="SM00360">
    <property type="entry name" value="RRM"/>
    <property type="match status" value="3"/>
</dbReference>
<dbReference type="GO" id="GO:0008380">
    <property type="term" value="P:RNA splicing"/>
    <property type="evidence" value="ECO:0007669"/>
    <property type="project" value="UniProtKB-KW"/>
</dbReference>
<evidence type="ECO:0000313" key="7">
    <source>
        <dbReference type="EMBL" id="KOO20981.1"/>
    </source>
</evidence>
<evidence type="ECO:0000256" key="4">
    <source>
        <dbReference type="PROSITE-ProRule" id="PRU00176"/>
    </source>
</evidence>
<evidence type="ECO:0000256" key="1">
    <source>
        <dbReference type="ARBA" id="ARBA00022664"/>
    </source>
</evidence>
<name>A0A0M0J362_9EUKA</name>
<protein>
    <submittedName>
        <fullName evidence="7">Splicing factor u2af 65 kDa</fullName>
    </submittedName>
</protein>
<feature type="region of interest" description="Disordered" evidence="5">
    <location>
        <begin position="1"/>
        <end position="181"/>
    </location>
</feature>
<organism evidence="7 8">
    <name type="scientific">Chrysochromulina tobinii</name>
    <dbReference type="NCBI Taxonomy" id="1460289"/>
    <lineage>
        <taxon>Eukaryota</taxon>
        <taxon>Haptista</taxon>
        <taxon>Haptophyta</taxon>
        <taxon>Prymnesiophyceae</taxon>
        <taxon>Prymnesiales</taxon>
        <taxon>Chrysochromulinaceae</taxon>
        <taxon>Chrysochromulina</taxon>
    </lineage>
</organism>
<dbReference type="Gene3D" id="3.30.70.330">
    <property type="match status" value="3"/>
</dbReference>
<feature type="domain" description="RRM" evidence="6">
    <location>
        <begin position="534"/>
        <end position="619"/>
    </location>
</feature>
<keyword evidence="8" id="KW-1185">Reference proteome</keyword>
<feature type="domain" description="RRM" evidence="6">
    <location>
        <begin position="220"/>
        <end position="304"/>
    </location>
</feature>